<dbReference type="PIRSF" id="PIRSF000296">
    <property type="entry name" value="SrpA"/>
    <property type="match status" value="1"/>
</dbReference>
<keyword evidence="4 7" id="KW-0479">Metal-binding</keyword>
<gene>
    <name evidence="12" type="ORF">HGA08_29485</name>
</gene>
<evidence type="ECO:0000256" key="4">
    <source>
        <dbReference type="ARBA" id="ARBA00022723"/>
    </source>
</evidence>
<comment type="function">
    <text evidence="7">Has an organic peroxide-dependent peroxidase activity.</text>
</comment>
<keyword evidence="2 7" id="KW-0575">Peroxidase</keyword>
<feature type="domain" description="Catalase core" evidence="11">
    <location>
        <begin position="12"/>
        <end position="348"/>
    </location>
</feature>
<dbReference type="GO" id="GO:0004096">
    <property type="term" value="F:catalase activity"/>
    <property type="evidence" value="ECO:0007669"/>
    <property type="project" value="InterPro"/>
</dbReference>
<dbReference type="Proteomes" id="UP000565711">
    <property type="component" value="Unassembled WGS sequence"/>
</dbReference>
<evidence type="ECO:0000256" key="2">
    <source>
        <dbReference type="ARBA" id="ARBA00022559"/>
    </source>
</evidence>
<accession>A0A846Y541</accession>
<evidence type="ECO:0000313" key="13">
    <source>
        <dbReference type="Proteomes" id="UP000565711"/>
    </source>
</evidence>
<dbReference type="SMART" id="SM01060">
    <property type="entry name" value="Catalase"/>
    <property type="match status" value="1"/>
</dbReference>
<feature type="active site" evidence="8">
    <location>
        <position position="58"/>
    </location>
</feature>
<dbReference type="GO" id="GO:0046872">
    <property type="term" value="F:metal ion binding"/>
    <property type="evidence" value="ECO:0007669"/>
    <property type="project" value="UniProtKB-KW"/>
</dbReference>
<dbReference type="PRINTS" id="PR00067">
    <property type="entry name" value="CATALASE"/>
</dbReference>
<evidence type="ECO:0000256" key="8">
    <source>
        <dbReference type="PIRSR" id="PIRSR000296-1"/>
    </source>
</evidence>
<keyword evidence="13" id="KW-1185">Reference proteome</keyword>
<dbReference type="Pfam" id="PF00199">
    <property type="entry name" value="Catalase"/>
    <property type="match status" value="1"/>
</dbReference>
<dbReference type="Gene3D" id="1.20.1280.120">
    <property type="match status" value="1"/>
</dbReference>
<evidence type="ECO:0000256" key="7">
    <source>
        <dbReference type="PIRNR" id="PIRNR000296"/>
    </source>
</evidence>
<dbReference type="CDD" id="cd08153">
    <property type="entry name" value="srpA_like"/>
    <property type="match status" value="1"/>
</dbReference>
<dbReference type="EMBL" id="JAAXOP010000027">
    <property type="protein sequence ID" value="NKY54323.1"/>
    <property type="molecule type" value="Genomic_DNA"/>
</dbReference>
<evidence type="ECO:0000256" key="9">
    <source>
        <dbReference type="PIRSR" id="PIRSR000296-2"/>
    </source>
</evidence>
<evidence type="ECO:0000256" key="3">
    <source>
        <dbReference type="ARBA" id="ARBA00022617"/>
    </source>
</evidence>
<evidence type="ECO:0000313" key="12">
    <source>
        <dbReference type="EMBL" id="NKY54323.1"/>
    </source>
</evidence>
<keyword evidence="6 7" id="KW-0408">Iron</keyword>
<comment type="caution">
    <text evidence="12">The sequence shown here is derived from an EMBL/GenBank/DDBJ whole genome shotgun (WGS) entry which is preliminary data.</text>
</comment>
<dbReference type="GO" id="GO:0020037">
    <property type="term" value="F:heme binding"/>
    <property type="evidence" value="ECO:0007669"/>
    <property type="project" value="InterPro"/>
</dbReference>
<evidence type="ECO:0000256" key="6">
    <source>
        <dbReference type="ARBA" id="ARBA00023004"/>
    </source>
</evidence>
<reference evidence="12 13" key="1">
    <citation type="submission" date="2020-04" db="EMBL/GenBank/DDBJ databases">
        <title>MicrobeNet Type strains.</title>
        <authorList>
            <person name="Nicholson A.C."/>
        </authorList>
    </citation>
    <scope>NUCLEOTIDE SEQUENCE [LARGE SCALE GENOMIC DNA]</scope>
    <source>
        <strain evidence="12 13">JCM 12354</strain>
    </source>
</reference>
<dbReference type="GO" id="GO:0042542">
    <property type="term" value="P:response to hydrogen peroxide"/>
    <property type="evidence" value="ECO:0007669"/>
    <property type="project" value="TreeGrafter"/>
</dbReference>
<dbReference type="EC" id="1.11.1.-" evidence="7"/>
<dbReference type="PANTHER" id="PTHR11465">
    <property type="entry name" value="CATALASE"/>
    <property type="match status" value="1"/>
</dbReference>
<organism evidence="12 13">
    <name type="scientific">Nocardia vermiculata</name>
    <dbReference type="NCBI Taxonomy" id="257274"/>
    <lineage>
        <taxon>Bacteria</taxon>
        <taxon>Bacillati</taxon>
        <taxon>Actinomycetota</taxon>
        <taxon>Actinomycetes</taxon>
        <taxon>Mycobacteriales</taxon>
        <taxon>Nocardiaceae</taxon>
        <taxon>Nocardia</taxon>
    </lineage>
</organism>
<dbReference type="GO" id="GO:0005737">
    <property type="term" value="C:cytoplasm"/>
    <property type="evidence" value="ECO:0007669"/>
    <property type="project" value="TreeGrafter"/>
</dbReference>
<dbReference type="PANTHER" id="PTHR11465:SF9">
    <property type="entry name" value="CATALASE"/>
    <property type="match status" value="1"/>
</dbReference>
<dbReference type="InterPro" id="IPR024168">
    <property type="entry name" value="Catalase_SrpA-type_pred"/>
</dbReference>
<evidence type="ECO:0000256" key="5">
    <source>
        <dbReference type="ARBA" id="ARBA00023002"/>
    </source>
</evidence>
<dbReference type="AlphaFoldDB" id="A0A846Y541"/>
<feature type="binding site" description="axial binding residue" evidence="9">
    <location>
        <position position="325"/>
    </location>
    <ligand>
        <name>heme</name>
        <dbReference type="ChEBI" id="CHEBI:30413"/>
    </ligand>
    <ligandPart>
        <name>Fe</name>
        <dbReference type="ChEBI" id="CHEBI:18248"/>
    </ligandPart>
</feature>
<keyword evidence="3 7" id="KW-0349">Heme</keyword>
<name>A0A846Y541_9NOCA</name>
<dbReference type="InterPro" id="IPR018028">
    <property type="entry name" value="Catalase"/>
</dbReference>
<comment type="similarity">
    <text evidence="1 7">Belongs to the catalase family.</text>
</comment>
<proteinExistence type="inferred from homology"/>
<protein>
    <recommendedName>
        <fullName evidence="7">Catalase-related peroxidase</fullName>
        <ecNumber evidence="7">1.11.1.-</ecNumber>
    </recommendedName>
</protein>
<dbReference type="InterPro" id="IPR011614">
    <property type="entry name" value="Catalase_core"/>
</dbReference>
<dbReference type="InterPro" id="IPR020835">
    <property type="entry name" value="Catalase_sf"/>
</dbReference>
<feature type="region of interest" description="Disordered" evidence="10">
    <location>
        <begin position="327"/>
        <end position="348"/>
    </location>
</feature>
<dbReference type="PROSITE" id="PS51402">
    <property type="entry name" value="CATALASE_3"/>
    <property type="match status" value="1"/>
</dbReference>
<sequence>MDRRAFLGALVVGGAGAVSSVGFLLTENVIGPARLTARAIVDRFQNVNGVFSGFRRNHAKGVAVAGYFESNGNGADLCSASVFRAGRYELIGRFSLSGGNPHVADAADIVRGLGLRILLPEGEQWRLALINLPVFLDPTPQDFYDRMLAFAADPATGKPDPRAKAAYLSTHPRTVAAMAVAKSEPVAPTFATTTFNGLNAFASSNADGVTVPVRWKLVPESNGTEPAPGRGGDYLFDRLAADIEQRPRRWTMLIVVGVPGKDRTDDATVPWPADRRTVAVGSVVLTDVATETAGNVRNINFDPLVLPDGLAPSDDPLLSARSAAYAESYRRRSGEGDGSGAVRLEGRA</sequence>
<dbReference type="GO" id="GO:0042744">
    <property type="term" value="P:hydrogen peroxide catabolic process"/>
    <property type="evidence" value="ECO:0007669"/>
    <property type="project" value="TreeGrafter"/>
</dbReference>
<dbReference type="SUPFAM" id="SSF56634">
    <property type="entry name" value="Heme-dependent catalase-like"/>
    <property type="match status" value="1"/>
</dbReference>
<comment type="cofactor">
    <cofactor evidence="7">
        <name>heme</name>
        <dbReference type="ChEBI" id="CHEBI:30413"/>
    </cofactor>
</comment>
<evidence type="ECO:0000256" key="1">
    <source>
        <dbReference type="ARBA" id="ARBA00005329"/>
    </source>
</evidence>
<evidence type="ECO:0000256" key="10">
    <source>
        <dbReference type="SAM" id="MobiDB-lite"/>
    </source>
</evidence>
<dbReference type="Gene3D" id="2.40.180.10">
    <property type="entry name" value="Catalase core domain"/>
    <property type="match status" value="1"/>
</dbReference>
<keyword evidence="5 7" id="KW-0560">Oxidoreductase</keyword>
<dbReference type="RefSeq" id="WP_067879882.1">
    <property type="nucleotide sequence ID" value="NZ_JAAXOP010000027.1"/>
</dbReference>
<evidence type="ECO:0000259" key="11">
    <source>
        <dbReference type="SMART" id="SM01060"/>
    </source>
</evidence>